<protein>
    <submittedName>
        <fullName evidence="1">Uncharacterized protein</fullName>
    </submittedName>
</protein>
<comment type="caution">
    <text evidence="1">The sequence shown here is derived from an EMBL/GenBank/DDBJ whole genome shotgun (WGS) entry which is preliminary data.</text>
</comment>
<dbReference type="EMBL" id="CM029040">
    <property type="protein sequence ID" value="KAG2635750.1"/>
    <property type="molecule type" value="Genomic_DNA"/>
</dbReference>
<dbReference type="AlphaFoldDB" id="A0A8T0VKK7"/>
<evidence type="ECO:0000313" key="2">
    <source>
        <dbReference type="Proteomes" id="UP000823388"/>
    </source>
</evidence>
<dbReference type="Proteomes" id="UP000823388">
    <property type="component" value="Chromosome 2N"/>
</dbReference>
<organism evidence="1 2">
    <name type="scientific">Panicum virgatum</name>
    <name type="common">Blackwell switchgrass</name>
    <dbReference type="NCBI Taxonomy" id="38727"/>
    <lineage>
        <taxon>Eukaryota</taxon>
        <taxon>Viridiplantae</taxon>
        <taxon>Streptophyta</taxon>
        <taxon>Embryophyta</taxon>
        <taxon>Tracheophyta</taxon>
        <taxon>Spermatophyta</taxon>
        <taxon>Magnoliopsida</taxon>
        <taxon>Liliopsida</taxon>
        <taxon>Poales</taxon>
        <taxon>Poaceae</taxon>
        <taxon>PACMAD clade</taxon>
        <taxon>Panicoideae</taxon>
        <taxon>Panicodae</taxon>
        <taxon>Paniceae</taxon>
        <taxon>Panicinae</taxon>
        <taxon>Panicum</taxon>
        <taxon>Panicum sect. Hiantes</taxon>
    </lineage>
</organism>
<sequence length="52" mass="5812">MSVDNWQDENMPANIVNSRISSNSAVKRHECRTASAHFGAEVTRPLKILCLL</sequence>
<keyword evidence="2" id="KW-1185">Reference proteome</keyword>
<gene>
    <name evidence="1" type="ORF">PVAP13_2NG376003</name>
</gene>
<proteinExistence type="predicted"/>
<accession>A0A8T0VKK7</accession>
<reference evidence="1" key="1">
    <citation type="submission" date="2020-05" db="EMBL/GenBank/DDBJ databases">
        <title>WGS assembly of Panicum virgatum.</title>
        <authorList>
            <person name="Lovell J.T."/>
            <person name="Jenkins J."/>
            <person name="Shu S."/>
            <person name="Juenger T.E."/>
            <person name="Schmutz J."/>
        </authorList>
    </citation>
    <scope>NUCLEOTIDE SEQUENCE</scope>
    <source>
        <strain evidence="1">AP13</strain>
    </source>
</reference>
<name>A0A8T0VKK7_PANVG</name>
<evidence type="ECO:0000313" key="1">
    <source>
        <dbReference type="EMBL" id="KAG2635750.1"/>
    </source>
</evidence>